<name>A0AAE2R8R2_AGRVI</name>
<dbReference type="GO" id="GO:0046872">
    <property type="term" value="F:metal ion binding"/>
    <property type="evidence" value="ECO:0007669"/>
    <property type="project" value="UniProtKB-KW"/>
</dbReference>
<keyword evidence="14" id="KW-0408">Iron</keyword>
<gene>
    <name evidence="20" type="ORF">IEI95_005420</name>
</gene>
<comment type="subcellular location">
    <subcellularLocation>
        <location evidence="3">Cytoplasm</location>
    </subcellularLocation>
</comment>
<evidence type="ECO:0000256" key="17">
    <source>
        <dbReference type="ARBA" id="ARBA00024827"/>
    </source>
</evidence>
<feature type="domain" description="Histidine kinase" evidence="19">
    <location>
        <begin position="264"/>
        <end position="363"/>
    </location>
</feature>
<sequence length="368" mass="40046">MTTATDPEHLASPIQELRTLYREAEARASRLRLIVETRASLDQYPLPRAITDITGLIGSFCGGAAIHLRTPTDQHQTIANNAMASKDGRVLIIFEDQAIARMGNEDKTSLQIVADLVAAAVFADDREQEREALLLMLAEREKQLAQLVAAILSTQERERAHIAYDLHDGVAQTLVSLLHHLQALEADPGLTTVLAKKVDQCSEIARMAIQDIRHAIADLRPAELDDLGLPAAISAKLDTVDETACRLDNRLPVDRLPQAIEIVLYRVAQEAITNARKHAGCQNLHVQLRIEADHVVLEANDDGCGFPLAAAHVGVQGETRPVRGFGIGLSAMQERLSLVNGTLDIISAANQGTRLIARVPLIDKGESQ</sequence>
<keyword evidence="7" id="KW-0963">Cytoplasm</keyword>
<proteinExistence type="predicted"/>
<dbReference type="AlphaFoldDB" id="A0AAE2R8R2"/>
<evidence type="ECO:0000256" key="16">
    <source>
        <dbReference type="ARBA" id="ARBA00023014"/>
    </source>
</evidence>
<keyword evidence="8" id="KW-0597">Phosphoprotein</keyword>
<evidence type="ECO:0000313" key="20">
    <source>
        <dbReference type="EMBL" id="MBF2713698.1"/>
    </source>
</evidence>
<dbReference type="InterPro" id="IPR003594">
    <property type="entry name" value="HATPase_dom"/>
</dbReference>
<evidence type="ECO:0000256" key="10">
    <source>
        <dbReference type="ARBA" id="ARBA00022723"/>
    </source>
</evidence>
<dbReference type="GO" id="GO:0016020">
    <property type="term" value="C:membrane"/>
    <property type="evidence" value="ECO:0007669"/>
    <property type="project" value="InterPro"/>
</dbReference>
<keyword evidence="16" id="KW-0411">Iron-sulfur</keyword>
<evidence type="ECO:0000256" key="4">
    <source>
        <dbReference type="ARBA" id="ARBA00012438"/>
    </source>
</evidence>
<protein>
    <recommendedName>
        <fullName evidence="5">Oxygen sensor histidine kinase NreB</fullName>
        <ecNumber evidence="4">2.7.13.3</ecNumber>
    </recommendedName>
    <alternativeName>
        <fullName evidence="18">Nitrogen regulation protein B</fullName>
    </alternativeName>
</protein>
<dbReference type="GO" id="GO:0005524">
    <property type="term" value="F:ATP binding"/>
    <property type="evidence" value="ECO:0007669"/>
    <property type="project" value="UniProtKB-KW"/>
</dbReference>
<evidence type="ECO:0000256" key="11">
    <source>
        <dbReference type="ARBA" id="ARBA00022741"/>
    </source>
</evidence>
<keyword evidence="15" id="KW-0902">Two-component regulatory system</keyword>
<comment type="catalytic activity">
    <reaction evidence="1">
        <text>ATP + protein L-histidine = ADP + protein N-phospho-L-histidine.</text>
        <dbReference type="EC" id="2.7.13.3"/>
    </reaction>
</comment>
<evidence type="ECO:0000256" key="5">
    <source>
        <dbReference type="ARBA" id="ARBA00017322"/>
    </source>
</evidence>
<dbReference type="Pfam" id="PF07730">
    <property type="entry name" value="HisKA_3"/>
    <property type="match status" value="1"/>
</dbReference>
<evidence type="ECO:0000256" key="13">
    <source>
        <dbReference type="ARBA" id="ARBA00022840"/>
    </source>
</evidence>
<dbReference type="Pfam" id="PF02518">
    <property type="entry name" value="HATPase_c"/>
    <property type="match status" value="1"/>
</dbReference>
<dbReference type="EC" id="2.7.13.3" evidence="4"/>
<evidence type="ECO:0000256" key="3">
    <source>
        <dbReference type="ARBA" id="ARBA00004496"/>
    </source>
</evidence>
<dbReference type="PANTHER" id="PTHR24421:SF10">
    <property type="entry name" value="NITRATE_NITRITE SENSOR PROTEIN NARQ"/>
    <property type="match status" value="1"/>
</dbReference>
<dbReference type="GO" id="GO:0046983">
    <property type="term" value="F:protein dimerization activity"/>
    <property type="evidence" value="ECO:0007669"/>
    <property type="project" value="InterPro"/>
</dbReference>
<evidence type="ECO:0000313" key="21">
    <source>
        <dbReference type="Proteomes" id="UP000655037"/>
    </source>
</evidence>
<keyword evidence="11" id="KW-0547">Nucleotide-binding</keyword>
<dbReference type="Proteomes" id="UP000655037">
    <property type="component" value="Unassembled WGS sequence"/>
</dbReference>
<reference evidence="20" key="1">
    <citation type="submission" date="2020-11" db="EMBL/GenBank/DDBJ databases">
        <title>Agrobacterium vitis strain K377 genome.</title>
        <authorList>
            <person name="Xi H."/>
        </authorList>
    </citation>
    <scope>NUCLEOTIDE SEQUENCE</scope>
    <source>
        <strain evidence="20">K377</strain>
    </source>
</reference>
<evidence type="ECO:0000256" key="9">
    <source>
        <dbReference type="ARBA" id="ARBA00022679"/>
    </source>
</evidence>
<dbReference type="InterPro" id="IPR011712">
    <property type="entry name" value="Sig_transdc_His_kin_sub3_dim/P"/>
</dbReference>
<comment type="cofactor">
    <cofactor evidence="2">
        <name>[4Fe-4S] cluster</name>
        <dbReference type="ChEBI" id="CHEBI:49883"/>
    </cofactor>
</comment>
<evidence type="ECO:0000256" key="18">
    <source>
        <dbReference type="ARBA" id="ARBA00030800"/>
    </source>
</evidence>
<dbReference type="CDD" id="cd16917">
    <property type="entry name" value="HATPase_UhpB-NarQ-NarX-like"/>
    <property type="match status" value="1"/>
</dbReference>
<comment type="function">
    <text evidence="17">Member of the two-component regulatory system NreB/NreC involved in the control of dissimilatory nitrate/nitrite reduction in response to oxygen. NreB functions as a direct oxygen sensor histidine kinase which is autophosphorylated, in the absence of oxygen, probably at the conserved histidine residue, and transfers its phosphate group probably to a conserved aspartate residue of NreC. NreB/NreC activates the expression of the nitrate (narGHJI) and nitrite (nir) reductase operons, as well as the putative nitrate transporter gene narT.</text>
</comment>
<dbReference type="InterPro" id="IPR005467">
    <property type="entry name" value="His_kinase_dom"/>
</dbReference>
<organism evidence="20 21">
    <name type="scientific">Agrobacterium vitis</name>
    <name type="common">Rhizobium vitis</name>
    <dbReference type="NCBI Taxonomy" id="373"/>
    <lineage>
        <taxon>Bacteria</taxon>
        <taxon>Pseudomonadati</taxon>
        <taxon>Pseudomonadota</taxon>
        <taxon>Alphaproteobacteria</taxon>
        <taxon>Hyphomicrobiales</taxon>
        <taxon>Rhizobiaceae</taxon>
        <taxon>Rhizobium/Agrobacterium group</taxon>
        <taxon>Agrobacterium</taxon>
    </lineage>
</organism>
<evidence type="ECO:0000256" key="12">
    <source>
        <dbReference type="ARBA" id="ARBA00022777"/>
    </source>
</evidence>
<dbReference type="InterPro" id="IPR004358">
    <property type="entry name" value="Sig_transdc_His_kin-like_C"/>
</dbReference>
<evidence type="ECO:0000256" key="1">
    <source>
        <dbReference type="ARBA" id="ARBA00000085"/>
    </source>
</evidence>
<dbReference type="PANTHER" id="PTHR24421">
    <property type="entry name" value="NITRATE/NITRITE SENSOR PROTEIN NARX-RELATED"/>
    <property type="match status" value="1"/>
</dbReference>
<keyword evidence="9" id="KW-0808">Transferase</keyword>
<dbReference type="InterPro" id="IPR050482">
    <property type="entry name" value="Sensor_HK_TwoCompSys"/>
</dbReference>
<keyword evidence="12 20" id="KW-0418">Kinase</keyword>
<dbReference type="EMBL" id="JACXXJ020000003">
    <property type="protein sequence ID" value="MBF2713698.1"/>
    <property type="molecule type" value="Genomic_DNA"/>
</dbReference>
<dbReference type="Gene3D" id="3.30.565.10">
    <property type="entry name" value="Histidine kinase-like ATPase, C-terminal domain"/>
    <property type="match status" value="1"/>
</dbReference>
<keyword evidence="10" id="KW-0479">Metal-binding</keyword>
<dbReference type="PROSITE" id="PS50109">
    <property type="entry name" value="HIS_KIN"/>
    <property type="match status" value="1"/>
</dbReference>
<keyword evidence="6" id="KW-0004">4Fe-4S</keyword>
<evidence type="ECO:0000256" key="7">
    <source>
        <dbReference type="ARBA" id="ARBA00022490"/>
    </source>
</evidence>
<dbReference type="SUPFAM" id="SSF55874">
    <property type="entry name" value="ATPase domain of HSP90 chaperone/DNA topoisomerase II/histidine kinase"/>
    <property type="match status" value="1"/>
</dbReference>
<dbReference type="InterPro" id="IPR036890">
    <property type="entry name" value="HATPase_C_sf"/>
</dbReference>
<evidence type="ECO:0000256" key="8">
    <source>
        <dbReference type="ARBA" id="ARBA00022553"/>
    </source>
</evidence>
<dbReference type="RefSeq" id="WP_194416129.1">
    <property type="nucleotide sequence ID" value="NZ_JACXXJ020000003.1"/>
</dbReference>
<evidence type="ECO:0000256" key="15">
    <source>
        <dbReference type="ARBA" id="ARBA00023012"/>
    </source>
</evidence>
<dbReference type="GO" id="GO:0005737">
    <property type="term" value="C:cytoplasm"/>
    <property type="evidence" value="ECO:0007669"/>
    <property type="project" value="UniProtKB-SubCell"/>
</dbReference>
<evidence type="ECO:0000259" key="19">
    <source>
        <dbReference type="PROSITE" id="PS50109"/>
    </source>
</evidence>
<dbReference type="GO" id="GO:0000155">
    <property type="term" value="F:phosphorelay sensor kinase activity"/>
    <property type="evidence" value="ECO:0007669"/>
    <property type="project" value="InterPro"/>
</dbReference>
<evidence type="ECO:0000256" key="14">
    <source>
        <dbReference type="ARBA" id="ARBA00023004"/>
    </source>
</evidence>
<dbReference type="PRINTS" id="PR00344">
    <property type="entry name" value="BCTRLSENSOR"/>
</dbReference>
<dbReference type="GO" id="GO:0051539">
    <property type="term" value="F:4 iron, 4 sulfur cluster binding"/>
    <property type="evidence" value="ECO:0007669"/>
    <property type="project" value="UniProtKB-KW"/>
</dbReference>
<evidence type="ECO:0000256" key="2">
    <source>
        <dbReference type="ARBA" id="ARBA00001966"/>
    </source>
</evidence>
<dbReference type="Gene3D" id="1.20.5.1930">
    <property type="match status" value="1"/>
</dbReference>
<accession>A0AAE2R8R2</accession>
<keyword evidence="13" id="KW-0067">ATP-binding</keyword>
<evidence type="ECO:0000256" key="6">
    <source>
        <dbReference type="ARBA" id="ARBA00022485"/>
    </source>
</evidence>
<dbReference type="SMART" id="SM00387">
    <property type="entry name" value="HATPase_c"/>
    <property type="match status" value="1"/>
</dbReference>
<comment type="caution">
    <text evidence="20">The sequence shown here is derived from an EMBL/GenBank/DDBJ whole genome shotgun (WGS) entry which is preliminary data.</text>
</comment>